<dbReference type="Proteomes" id="UP000248764">
    <property type="component" value="Unassembled WGS sequence"/>
</dbReference>
<accession>A0A2W2CG58</accession>
<feature type="domain" description="F5/8 type C" evidence="1">
    <location>
        <begin position="1"/>
        <end position="114"/>
    </location>
</feature>
<reference evidence="2 3" key="1">
    <citation type="submission" date="2018-01" db="EMBL/GenBank/DDBJ databases">
        <title>Draft genome sequence of Jiangella sp. GTF31.</title>
        <authorList>
            <person name="Sahin N."/>
            <person name="Ay H."/>
            <person name="Saygin H."/>
        </authorList>
    </citation>
    <scope>NUCLEOTIDE SEQUENCE [LARGE SCALE GENOMIC DNA]</scope>
    <source>
        <strain evidence="2 3">GTF31</strain>
    </source>
</reference>
<evidence type="ECO:0000259" key="1">
    <source>
        <dbReference type="PROSITE" id="PS50022"/>
    </source>
</evidence>
<dbReference type="EMBL" id="POTW01000175">
    <property type="protein sequence ID" value="PZF79143.1"/>
    <property type="molecule type" value="Genomic_DNA"/>
</dbReference>
<protein>
    <recommendedName>
        <fullName evidence="1">F5/8 type C domain-containing protein</fullName>
    </recommendedName>
</protein>
<sequence length="116" mass="12491">GSAGGAIDGNTGTRWATGTSQVNGQWFQVDMGALRSVGQVTIQTRDGDRWDYPRGFELQVSTTGSSWTTVASGPGFGWKRPITFDTVTARYLRIVQTGSAPEWWSIGELTAYTAAP</sequence>
<proteinExistence type="predicted"/>
<dbReference type="RefSeq" id="WP_146605380.1">
    <property type="nucleotide sequence ID" value="NZ_POTW01000175.1"/>
</dbReference>
<dbReference type="InterPro" id="IPR000421">
    <property type="entry name" value="FA58C"/>
</dbReference>
<dbReference type="AlphaFoldDB" id="A0A2W2CG58"/>
<dbReference type="InterPro" id="IPR008979">
    <property type="entry name" value="Galactose-bd-like_sf"/>
</dbReference>
<dbReference type="SUPFAM" id="SSF49785">
    <property type="entry name" value="Galactose-binding domain-like"/>
    <property type="match status" value="1"/>
</dbReference>
<dbReference type="Pfam" id="PF00754">
    <property type="entry name" value="F5_F8_type_C"/>
    <property type="match status" value="1"/>
</dbReference>
<comment type="caution">
    <text evidence="2">The sequence shown here is derived from an EMBL/GenBank/DDBJ whole genome shotgun (WGS) entry which is preliminary data.</text>
</comment>
<evidence type="ECO:0000313" key="2">
    <source>
        <dbReference type="EMBL" id="PZF79143.1"/>
    </source>
</evidence>
<name>A0A2W2CG58_9ACTN</name>
<gene>
    <name evidence="2" type="ORF">C1I92_32690</name>
</gene>
<keyword evidence="3" id="KW-1185">Reference proteome</keyword>
<organism evidence="2 3">
    <name type="scientific">Jiangella anatolica</name>
    <dbReference type="NCBI Taxonomy" id="2670374"/>
    <lineage>
        <taxon>Bacteria</taxon>
        <taxon>Bacillati</taxon>
        <taxon>Actinomycetota</taxon>
        <taxon>Actinomycetes</taxon>
        <taxon>Jiangellales</taxon>
        <taxon>Jiangellaceae</taxon>
        <taxon>Jiangella</taxon>
    </lineage>
</organism>
<feature type="non-terminal residue" evidence="2">
    <location>
        <position position="1"/>
    </location>
</feature>
<evidence type="ECO:0000313" key="3">
    <source>
        <dbReference type="Proteomes" id="UP000248764"/>
    </source>
</evidence>
<dbReference type="Gene3D" id="2.60.120.260">
    <property type="entry name" value="Galactose-binding domain-like"/>
    <property type="match status" value="1"/>
</dbReference>
<dbReference type="PROSITE" id="PS50022">
    <property type="entry name" value="FA58C_3"/>
    <property type="match status" value="1"/>
</dbReference>